<dbReference type="EMBL" id="JACONT010000002">
    <property type="protein sequence ID" value="MBC3940469.1"/>
    <property type="molecule type" value="Genomic_DNA"/>
</dbReference>
<accession>A0ABR7AJ40</accession>
<dbReference type="Proteomes" id="UP000597613">
    <property type="component" value="Unassembled WGS sequence"/>
</dbReference>
<proteinExistence type="predicted"/>
<organism evidence="1 2">
    <name type="scientific">Sphingomonas albertensis</name>
    <dbReference type="NCBI Taxonomy" id="2762591"/>
    <lineage>
        <taxon>Bacteria</taxon>
        <taxon>Pseudomonadati</taxon>
        <taxon>Pseudomonadota</taxon>
        <taxon>Alphaproteobacteria</taxon>
        <taxon>Sphingomonadales</taxon>
        <taxon>Sphingomonadaceae</taxon>
        <taxon>Sphingomonas</taxon>
    </lineage>
</organism>
<gene>
    <name evidence="1" type="ORF">H8S47_02055</name>
</gene>
<evidence type="ECO:0000313" key="1">
    <source>
        <dbReference type="EMBL" id="MBC3940469.1"/>
    </source>
</evidence>
<comment type="caution">
    <text evidence="1">The sequence shown here is derived from an EMBL/GenBank/DDBJ whole genome shotgun (WGS) entry which is preliminary data.</text>
</comment>
<protein>
    <submittedName>
        <fullName evidence="1">Uncharacterized protein</fullName>
    </submittedName>
</protein>
<keyword evidence="2" id="KW-1185">Reference proteome</keyword>
<sequence length="56" mass="6041">MSELLELIDYEALVLAKLEDAAQSSSRRERCAHLDQAAVFAAQGEAARYAGNGSRS</sequence>
<evidence type="ECO:0000313" key="2">
    <source>
        <dbReference type="Proteomes" id="UP000597613"/>
    </source>
</evidence>
<reference evidence="1 2" key="1">
    <citation type="submission" date="2020-08" db="EMBL/GenBank/DDBJ databases">
        <title>Putative novel bacterial strains isolated from necrotic wheat leaf tissues caused by Xanthomonas translucens.</title>
        <authorList>
            <person name="Tambong J.T."/>
        </authorList>
    </citation>
    <scope>NUCLEOTIDE SEQUENCE [LARGE SCALE GENOMIC DNA]</scope>
    <source>
        <strain evidence="2">DOAB 1063</strain>
    </source>
</reference>
<name>A0ABR7AJ40_9SPHN</name>
<dbReference type="RefSeq" id="WP_187502263.1">
    <property type="nucleotide sequence ID" value="NZ_CP162536.1"/>
</dbReference>